<dbReference type="Proteomes" id="UP000887013">
    <property type="component" value="Unassembled WGS sequence"/>
</dbReference>
<gene>
    <name evidence="1" type="primary">X975_11439</name>
    <name evidence="1" type="ORF">NPIL_222841</name>
</gene>
<name>A0A8X6U9S4_NEPPI</name>
<dbReference type="OrthoDB" id="7941855at2759"/>
<evidence type="ECO:0000313" key="2">
    <source>
        <dbReference type="Proteomes" id="UP000887013"/>
    </source>
</evidence>
<dbReference type="EMBL" id="BMAW01026146">
    <property type="protein sequence ID" value="GFT95746.1"/>
    <property type="molecule type" value="Genomic_DNA"/>
</dbReference>
<sequence length="165" mass="19395">MLSGTYKALLVKLFYMNEESATVALRKFRLQKNVKTEKEPLTMAGLKKLVRRFEETGSLEGSCPVKRWKTVKVNVQRYLMLLHEIVAPYLREKDALSTVTFMQDGTSHTANPGKKFLIQSFGEERIIRKRCKFPWPLRFLDLTPEDCWLWGYLKSQVYRSRRSNL</sequence>
<proteinExistence type="predicted"/>
<organism evidence="1 2">
    <name type="scientific">Nephila pilipes</name>
    <name type="common">Giant wood spider</name>
    <name type="synonym">Nephila maculata</name>
    <dbReference type="NCBI Taxonomy" id="299642"/>
    <lineage>
        <taxon>Eukaryota</taxon>
        <taxon>Metazoa</taxon>
        <taxon>Ecdysozoa</taxon>
        <taxon>Arthropoda</taxon>
        <taxon>Chelicerata</taxon>
        <taxon>Arachnida</taxon>
        <taxon>Araneae</taxon>
        <taxon>Araneomorphae</taxon>
        <taxon>Entelegynae</taxon>
        <taxon>Araneoidea</taxon>
        <taxon>Nephilidae</taxon>
        <taxon>Nephila</taxon>
    </lineage>
</organism>
<dbReference type="AlphaFoldDB" id="A0A8X6U9S4"/>
<dbReference type="InterPro" id="IPR036397">
    <property type="entry name" value="RNaseH_sf"/>
</dbReference>
<dbReference type="Gene3D" id="3.30.420.10">
    <property type="entry name" value="Ribonuclease H-like superfamily/Ribonuclease H"/>
    <property type="match status" value="1"/>
</dbReference>
<dbReference type="GO" id="GO:0003676">
    <property type="term" value="F:nucleic acid binding"/>
    <property type="evidence" value="ECO:0007669"/>
    <property type="project" value="InterPro"/>
</dbReference>
<dbReference type="PANTHER" id="PTHR47326:SF1">
    <property type="entry name" value="HTH PSQ-TYPE DOMAIN-CONTAINING PROTEIN"/>
    <property type="match status" value="1"/>
</dbReference>
<comment type="caution">
    <text evidence="1">The sequence shown here is derived from an EMBL/GenBank/DDBJ whole genome shotgun (WGS) entry which is preliminary data.</text>
</comment>
<accession>A0A8X6U9S4</accession>
<evidence type="ECO:0000313" key="1">
    <source>
        <dbReference type="EMBL" id="GFT95746.1"/>
    </source>
</evidence>
<protein>
    <submittedName>
        <fullName evidence="1">DUF4817 domain-containing protein</fullName>
    </submittedName>
</protein>
<reference evidence="1" key="1">
    <citation type="submission" date="2020-08" db="EMBL/GenBank/DDBJ databases">
        <title>Multicomponent nature underlies the extraordinary mechanical properties of spider dragline silk.</title>
        <authorList>
            <person name="Kono N."/>
            <person name="Nakamura H."/>
            <person name="Mori M."/>
            <person name="Yoshida Y."/>
            <person name="Ohtoshi R."/>
            <person name="Malay A.D."/>
            <person name="Moran D.A.P."/>
            <person name="Tomita M."/>
            <person name="Numata K."/>
            <person name="Arakawa K."/>
        </authorList>
    </citation>
    <scope>NUCLEOTIDE SEQUENCE</scope>
</reference>
<dbReference type="PANTHER" id="PTHR47326">
    <property type="entry name" value="TRANSPOSABLE ELEMENT TC3 TRANSPOSASE-LIKE PROTEIN"/>
    <property type="match status" value="1"/>
</dbReference>
<keyword evidence="2" id="KW-1185">Reference proteome</keyword>